<sequence>MTCTQEIFRTLGDIRFENTFNPYFERCPVYDAKDAPELRRHYLAEMLHRAADAELDAIWVGRDLGYRGGRRTGLALTDDVHFADHLERWGLDVQRPTYGKPVAERTAAAIWDILLRVNVPVFLWNVFPLHPFIKGDPFSNRAHNARERRAGAGILIQMVEYLQPKRVIAIGNDAYNVLSDVFAEDFVYKVRHPSYGGQAEFLATMQSLYATQIAEREPDLFGHMPEADINSR</sequence>
<protein>
    <submittedName>
        <fullName evidence="2">Uracil-DNA glycosylase</fullName>
    </submittedName>
</protein>
<dbReference type="CDD" id="cd10035">
    <property type="entry name" value="UDG_like"/>
    <property type="match status" value="1"/>
</dbReference>
<reference evidence="2" key="1">
    <citation type="submission" date="2023-03" db="EMBL/GenBank/DDBJ databases">
        <title>Multiphase analysis and comparison of six strains from genera Psychromarinibacter, Lutimaribacter, and Maritimibacter, including a novel species: Psychromarinibacter sediminicola sp. nov.</title>
        <authorList>
            <person name="Wang Y.-H."/>
            <person name="Ye M.-Q."/>
            <person name="Du Z.-J."/>
        </authorList>
    </citation>
    <scope>NUCLEOTIDE SEQUENCE</scope>
    <source>
        <strain evidence="2">C21-152</strain>
    </source>
</reference>
<dbReference type="RefSeq" id="WP_275568285.1">
    <property type="nucleotide sequence ID" value="NZ_JARGYC010000043.1"/>
</dbReference>
<keyword evidence="3" id="KW-1185">Reference proteome</keyword>
<gene>
    <name evidence="2" type="ORF">P1J78_15545</name>
</gene>
<name>A0AAE3T9T5_9RHOB</name>
<dbReference type="EMBL" id="JARGYC010000043">
    <property type="protein sequence ID" value="MDF0602153.1"/>
    <property type="molecule type" value="Genomic_DNA"/>
</dbReference>
<evidence type="ECO:0000259" key="1">
    <source>
        <dbReference type="Pfam" id="PF03167"/>
    </source>
</evidence>
<dbReference type="InterPro" id="IPR036895">
    <property type="entry name" value="Uracil-DNA_glycosylase-like_sf"/>
</dbReference>
<dbReference type="AlphaFoldDB" id="A0AAE3T9T5"/>
<organism evidence="2 3">
    <name type="scientific">Psychromarinibacter sediminicola</name>
    <dbReference type="NCBI Taxonomy" id="3033385"/>
    <lineage>
        <taxon>Bacteria</taxon>
        <taxon>Pseudomonadati</taxon>
        <taxon>Pseudomonadota</taxon>
        <taxon>Alphaproteobacteria</taxon>
        <taxon>Rhodobacterales</taxon>
        <taxon>Paracoccaceae</taxon>
        <taxon>Psychromarinibacter</taxon>
    </lineage>
</organism>
<dbReference type="InterPro" id="IPR005122">
    <property type="entry name" value="Uracil-DNA_glycosylase-like"/>
</dbReference>
<comment type="caution">
    <text evidence="2">The sequence shown here is derived from an EMBL/GenBank/DDBJ whole genome shotgun (WGS) entry which is preliminary data.</text>
</comment>
<dbReference type="Gene3D" id="3.40.470.10">
    <property type="entry name" value="Uracil-DNA glycosylase-like domain"/>
    <property type="match status" value="1"/>
</dbReference>
<feature type="domain" description="Uracil-DNA glycosylase-like" evidence="1">
    <location>
        <begin position="106"/>
        <end position="198"/>
    </location>
</feature>
<evidence type="ECO:0000313" key="3">
    <source>
        <dbReference type="Proteomes" id="UP001220964"/>
    </source>
</evidence>
<dbReference type="Pfam" id="PF03167">
    <property type="entry name" value="UDG"/>
    <property type="match status" value="1"/>
</dbReference>
<proteinExistence type="predicted"/>
<dbReference type="SUPFAM" id="SSF52141">
    <property type="entry name" value="Uracil-DNA glycosylase-like"/>
    <property type="match status" value="1"/>
</dbReference>
<dbReference type="Proteomes" id="UP001220964">
    <property type="component" value="Unassembled WGS sequence"/>
</dbReference>
<accession>A0AAE3T9T5</accession>
<evidence type="ECO:0000313" key="2">
    <source>
        <dbReference type="EMBL" id="MDF0602153.1"/>
    </source>
</evidence>